<dbReference type="AlphaFoldDB" id="A0A501PJZ6"/>
<dbReference type="NCBIfam" id="NF000996">
    <property type="entry name" value="PRK00105.1"/>
    <property type="match status" value="1"/>
</dbReference>
<dbReference type="OrthoDB" id="9781491at2"/>
<dbReference type="GO" id="GO:0008939">
    <property type="term" value="F:nicotinate-nucleotide-dimethylbenzimidazole phosphoribosyltransferase activity"/>
    <property type="evidence" value="ECO:0007669"/>
    <property type="project" value="UniProtKB-UniRule"/>
</dbReference>
<evidence type="ECO:0000256" key="8">
    <source>
        <dbReference type="ARBA" id="ARBA00030686"/>
    </source>
</evidence>
<dbReference type="CDD" id="cd02439">
    <property type="entry name" value="DMB-PRT_CobT"/>
    <property type="match status" value="1"/>
</dbReference>
<evidence type="ECO:0000256" key="3">
    <source>
        <dbReference type="ARBA" id="ARBA00011991"/>
    </source>
</evidence>
<feature type="active site" description="Proton acceptor" evidence="10">
    <location>
        <position position="281"/>
    </location>
</feature>
<dbReference type="PANTHER" id="PTHR43463">
    <property type="entry name" value="NICOTINATE-NUCLEOTIDE--DIMETHYLBENZIMIDAZOLE PHOSPHORIBOSYLTRANSFERASE"/>
    <property type="match status" value="1"/>
</dbReference>
<comment type="pathway">
    <text evidence="1 10">Nucleoside biosynthesis; alpha-ribazole biosynthesis; alpha-ribazole from 5,6-dimethylbenzimidazole: step 1/2.</text>
</comment>
<dbReference type="InterPro" id="IPR003200">
    <property type="entry name" value="Nict_dMeBzImd_PRibTrfase"/>
</dbReference>
<comment type="catalytic activity">
    <reaction evidence="9 10">
        <text>5,6-dimethylbenzimidazole + nicotinate beta-D-ribonucleotide = alpha-ribazole 5'-phosphate + nicotinate + H(+)</text>
        <dbReference type="Rhea" id="RHEA:11196"/>
        <dbReference type="ChEBI" id="CHEBI:15378"/>
        <dbReference type="ChEBI" id="CHEBI:15890"/>
        <dbReference type="ChEBI" id="CHEBI:32544"/>
        <dbReference type="ChEBI" id="CHEBI:57502"/>
        <dbReference type="ChEBI" id="CHEBI:57918"/>
        <dbReference type="EC" id="2.4.2.21"/>
    </reaction>
</comment>
<dbReference type="GO" id="GO:0009236">
    <property type="term" value="P:cobalamin biosynthetic process"/>
    <property type="evidence" value="ECO:0007669"/>
    <property type="project" value="UniProtKB-UniRule"/>
</dbReference>
<gene>
    <name evidence="10 11" type="primary">cobT</name>
    <name evidence="11" type="ORF">FIV46_07900</name>
</gene>
<dbReference type="EC" id="2.4.2.21" evidence="3 10"/>
<comment type="function">
    <text evidence="10">Catalyzes the synthesis of alpha-ribazole-5'-phosphate from nicotinate mononucleotide (NAMN) and 5,6-dimethylbenzimidazole (DMB).</text>
</comment>
<dbReference type="InterPro" id="IPR017846">
    <property type="entry name" value="Nict_dMeBzImd_PRibTrfase_bact"/>
</dbReference>
<evidence type="ECO:0000256" key="5">
    <source>
        <dbReference type="ARBA" id="ARBA00022573"/>
    </source>
</evidence>
<organism evidence="11 12">
    <name type="scientific">Emcibacter nanhaiensis</name>
    <dbReference type="NCBI Taxonomy" id="1505037"/>
    <lineage>
        <taxon>Bacteria</taxon>
        <taxon>Pseudomonadati</taxon>
        <taxon>Pseudomonadota</taxon>
        <taxon>Alphaproteobacteria</taxon>
        <taxon>Emcibacterales</taxon>
        <taxon>Emcibacteraceae</taxon>
        <taxon>Emcibacter</taxon>
    </lineage>
</organism>
<dbReference type="EMBL" id="VFIY01000006">
    <property type="protein sequence ID" value="TPD60789.1"/>
    <property type="molecule type" value="Genomic_DNA"/>
</dbReference>
<evidence type="ECO:0000256" key="6">
    <source>
        <dbReference type="ARBA" id="ARBA00022676"/>
    </source>
</evidence>
<keyword evidence="5 10" id="KW-0169">Cobalamin biosynthesis</keyword>
<keyword evidence="7 10" id="KW-0808">Transferase</keyword>
<protein>
    <recommendedName>
        <fullName evidence="4 10">Nicotinate-nucleotide--dimethylbenzimidazole phosphoribosyltransferase</fullName>
        <shortName evidence="10">NN:DBI PRT</shortName>
        <ecNumber evidence="3 10">2.4.2.21</ecNumber>
    </recommendedName>
    <alternativeName>
        <fullName evidence="8 10">N(1)-alpha-phosphoribosyltransferase</fullName>
    </alternativeName>
</protein>
<proteinExistence type="inferred from homology"/>
<reference evidence="12" key="1">
    <citation type="submission" date="2019-06" db="EMBL/GenBank/DDBJ databases">
        <title>The complete genome of Emcibacter congregatus ZYLT.</title>
        <authorList>
            <person name="Zhao Z."/>
        </authorList>
    </citation>
    <scope>NUCLEOTIDE SEQUENCE [LARGE SCALE GENOMIC DNA]</scope>
    <source>
        <strain evidence="12">MCCC 1A06723</strain>
    </source>
</reference>
<evidence type="ECO:0000313" key="11">
    <source>
        <dbReference type="EMBL" id="TPD60789.1"/>
    </source>
</evidence>
<dbReference type="Proteomes" id="UP000319148">
    <property type="component" value="Unassembled WGS sequence"/>
</dbReference>
<name>A0A501PJZ6_9PROT</name>
<keyword evidence="6 10" id="KW-0328">Glycosyltransferase</keyword>
<evidence type="ECO:0000256" key="9">
    <source>
        <dbReference type="ARBA" id="ARBA00047340"/>
    </source>
</evidence>
<dbReference type="UniPathway" id="UPA00061">
    <property type="reaction ID" value="UER00516"/>
</dbReference>
<dbReference type="InterPro" id="IPR036087">
    <property type="entry name" value="Nict_dMeBzImd_PRibTrfase_sf"/>
</dbReference>
<dbReference type="PANTHER" id="PTHR43463:SF1">
    <property type="entry name" value="NICOTINATE-NUCLEOTIDE--DIMETHYLBENZIMIDAZOLE PHOSPHORIBOSYLTRANSFERASE"/>
    <property type="match status" value="1"/>
</dbReference>
<sequence length="315" mass="33224">MDYARTRQDSLTKPQGSLGKLEELSIFMAGWQGKEHPRLNQISCLVFAGNHGVTAQGISAYPPAVTKQMVQNFENGGAAINQLCIAAGAKLRVISLDLDHPTADFTKAPAMSEEELCRALQTGADAVPDDCDCLLLGEMGIGNTTAAAALSLALFGGDSGQWTGRGTGLAKDKLAHKAEVVETAVRRHSPEISDSFELLRCLGGRELAAIAGAVIAARQYRTPVLLDGFISTAAAAALTISAPDILDHCQVSHLSVEPGHRHLIETLGKSPILQLDMRLGEASGAAVALMILRASLATYNGMASFEEAHVSRSLQ</sequence>
<dbReference type="Gene3D" id="1.10.1610.10">
    <property type="match status" value="1"/>
</dbReference>
<evidence type="ECO:0000256" key="1">
    <source>
        <dbReference type="ARBA" id="ARBA00005049"/>
    </source>
</evidence>
<comment type="caution">
    <text evidence="11">The sequence shown here is derived from an EMBL/GenBank/DDBJ whole genome shotgun (WGS) entry which is preliminary data.</text>
</comment>
<evidence type="ECO:0000256" key="4">
    <source>
        <dbReference type="ARBA" id="ARBA00015486"/>
    </source>
</evidence>
<dbReference type="HAMAP" id="MF_00230">
    <property type="entry name" value="CobT"/>
    <property type="match status" value="1"/>
</dbReference>
<dbReference type="InterPro" id="IPR023195">
    <property type="entry name" value="Nict_dMeBzImd_PRibTrfase_N"/>
</dbReference>
<evidence type="ECO:0000256" key="10">
    <source>
        <dbReference type="HAMAP-Rule" id="MF_00230"/>
    </source>
</evidence>
<dbReference type="NCBIfam" id="TIGR03160">
    <property type="entry name" value="cobT_DBIPRT"/>
    <property type="match status" value="1"/>
</dbReference>
<evidence type="ECO:0000313" key="12">
    <source>
        <dbReference type="Proteomes" id="UP000319148"/>
    </source>
</evidence>
<keyword evidence="12" id="KW-1185">Reference proteome</keyword>
<comment type="similarity">
    <text evidence="2 10">Belongs to the CobT family.</text>
</comment>
<evidence type="ECO:0000256" key="7">
    <source>
        <dbReference type="ARBA" id="ARBA00022679"/>
    </source>
</evidence>
<accession>A0A501PJZ6</accession>
<dbReference type="Gene3D" id="3.40.50.10210">
    <property type="match status" value="1"/>
</dbReference>
<dbReference type="SUPFAM" id="SSF52733">
    <property type="entry name" value="Nicotinate mononucleotide:5,6-dimethylbenzimidazole phosphoribosyltransferase (CobT)"/>
    <property type="match status" value="1"/>
</dbReference>
<evidence type="ECO:0000256" key="2">
    <source>
        <dbReference type="ARBA" id="ARBA00007110"/>
    </source>
</evidence>
<dbReference type="Pfam" id="PF02277">
    <property type="entry name" value="DBI_PRT"/>
    <property type="match status" value="1"/>
</dbReference>